<dbReference type="Pfam" id="PF05721">
    <property type="entry name" value="PhyH"/>
    <property type="match status" value="1"/>
</dbReference>
<dbReference type="InterPro" id="IPR008775">
    <property type="entry name" value="Phytyl_CoA_dOase-like"/>
</dbReference>
<reference evidence="2" key="1">
    <citation type="journal article" date="2019" name="Int. J. Syst. Evol. Microbiol.">
        <title>The Global Catalogue of Microorganisms (GCM) 10K type strain sequencing project: providing services to taxonomists for standard genome sequencing and annotation.</title>
        <authorList>
            <consortium name="The Broad Institute Genomics Platform"/>
            <consortium name="The Broad Institute Genome Sequencing Center for Infectious Disease"/>
            <person name="Wu L."/>
            <person name="Ma J."/>
        </authorList>
    </citation>
    <scope>NUCLEOTIDE SEQUENCE [LARGE SCALE GENOMIC DNA]</scope>
    <source>
        <strain evidence="2">JCM 17543</strain>
    </source>
</reference>
<organism evidence="1 2">
    <name type="scientific">Sphingomonas limnosediminicola</name>
    <dbReference type="NCBI Taxonomy" id="940133"/>
    <lineage>
        <taxon>Bacteria</taxon>
        <taxon>Pseudomonadati</taxon>
        <taxon>Pseudomonadota</taxon>
        <taxon>Alphaproteobacteria</taxon>
        <taxon>Sphingomonadales</taxon>
        <taxon>Sphingomonadaceae</taxon>
        <taxon>Sphingomonas</taxon>
    </lineage>
</organism>
<sequence length="335" mass="38308">MWRAPFWLVALATGAKSFADNPILGSEALNRRGLHAARFKLAQRLAWWRRRRLAAAVPAVWRERFDRDGYVEVRDFLPTEIFERLQQSLTSREFDGREQQQGDAITRRVPVGPGLLRNVPELRKMVEDRSLRSLFAYVASTRAEPLYYVQTIVSGHASGAPDPQLELHADTFHPSLKAWLFLTDVTDDQAPLTYVAGSHKLTPARLAWEKARSITIKDSDRLSQRGSLRIRPDELPTLSLPEPTRLAVPSNTLVVIDTCGFHARGSCDRPTVRAEIWAYVRRTPFLPWTGLHLLSWRPLANRRAKWLPSILDRLDRLGLVKQHWRPAGRKRAIDP</sequence>
<evidence type="ECO:0000313" key="2">
    <source>
        <dbReference type="Proteomes" id="UP001500827"/>
    </source>
</evidence>
<dbReference type="GO" id="GO:0051213">
    <property type="term" value="F:dioxygenase activity"/>
    <property type="evidence" value="ECO:0007669"/>
    <property type="project" value="UniProtKB-KW"/>
</dbReference>
<evidence type="ECO:0000313" key="1">
    <source>
        <dbReference type="EMBL" id="GAA3896273.1"/>
    </source>
</evidence>
<keyword evidence="2" id="KW-1185">Reference proteome</keyword>
<comment type="caution">
    <text evidence="1">The sequence shown here is derived from an EMBL/GenBank/DDBJ whole genome shotgun (WGS) entry which is preliminary data.</text>
</comment>
<dbReference type="Proteomes" id="UP001500827">
    <property type="component" value="Unassembled WGS sequence"/>
</dbReference>
<dbReference type="EMBL" id="BAABBM010000001">
    <property type="protein sequence ID" value="GAA3896273.1"/>
    <property type="molecule type" value="Genomic_DNA"/>
</dbReference>
<gene>
    <name evidence="1" type="ORF">GCM10022276_14080</name>
</gene>
<protein>
    <submittedName>
        <fullName evidence="1">Phytanoyl-CoA dioxygenase family protein</fullName>
    </submittedName>
</protein>
<dbReference type="Gene3D" id="2.60.120.620">
    <property type="entry name" value="q2cbj1_9rhob like domain"/>
    <property type="match status" value="1"/>
</dbReference>
<proteinExistence type="predicted"/>
<dbReference type="RefSeq" id="WP_344698964.1">
    <property type="nucleotide sequence ID" value="NZ_BAABBM010000001.1"/>
</dbReference>
<keyword evidence="1" id="KW-0223">Dioxygenase</keyword>
<dbReference type="SUPFAM" id="SSF51197">
    <property type="entry name" value="Clavaminate synthase-like"/>
    <property type="match status" value="1"/>
</dbReference>
<keyword evidence="1" id="KW-0560">Oxidoreductase</keyword>
<name>A0ABP7L9B5_9SPHN</name>
<accession>A0ABP7L9B5</accession>